<proteinExistence type="predicted"/>
<name>A0ABN8ZWI1_RANTA</name>
<dbReference type="Gene3D" id="6.10.250.780">
    <property type="match status" value="1"/>
</dbReference>
<evidence type="ECO:0000313" key="8">
    <source>
        <dbReference type="EMBL" id="CAI9178119.1"/>
    </source>
</evidence>
<evidence type="ECO:0000256" key="4">
    <source>
        <dbReference type="ARBA" id="ARBA00022989"/>
    </source>
</evidence>
<dbReference type="PANTHER" id="PTHR11920:SF500">
    <property type="entry name" value="GUANYLATE CYCLASE 2G"/>
    <property type="match status" value="1"/>
</dbReference>
<sequence length="197" mass="21754">MCPSALLVTKQKPGSGSRLCCRKSGCRVSVLDSVMSKLEVYANHTEEVVEERTNQLMAEKRKVDQLLSTMLPSCTGEQLVAEMSVEPEHFESVTIFLSDIVGSTKLCSLGSPLQAVKLLTDRYSVFAHIIKTHDVYKVSQSTAGILLALGGYDLQKRGTIPVKGKGEQTKFWLKGKEDFTIPLPEFAEEEAEVPEIF</sequence>
<dbReference type="SMART" id="SM00044">
    <property type="entry name" value="CYCc"/>
    <property type="match status" value="1"/>
</dbReference>
<dbReference type="PROSITE" id="PS50125">
    <property type="entry name" value="GUANYLATE_CYCLASE_2"/>
    <property type="match status" value="1"/>
</dbReference>
<keyword evidence="2" id="KW-0812">Transmembrane</keyword>
<feature type="domain" description="Guanylate cyclase" evidence="7">
    <location>
        <begin position="94"/>
        <end position="138"/>
    </location>
</feature>
<evidence type="ECO:0000259" key="7">
    <source>
        <dbReference type="PROSITE" id="PS50125"/>
    </source>
</evidence>
<keyword evidence="6" id="KW-0456">Lyase</keyword>
<keyword evidence="9" id="KW-1185">Reference proteome</keyword>
<keyword evidence="4" id="KW-1133">Transmembrane helix</keyword>
<keyword evidence="5" id="KW-0472">Membrane</keyword>
<evidence type="ECO:0000256" key="3">
    <source>
        <dbReference type="ARBA" id="ARBA00022741"/>
    </source>
</evidence>
<dbReference type="Gene3D" id="3.30.70.1230">
    <property type="entry name" value="Nucleotide cyclase"/>
    <property type="match status" value="1"/>
</dbReference>
<reference evidence="8" key="1">
    <citation type="submission" date="2023-04" db="EMBL/GenBank/DDBJ databases">
        <authorList>
            <consortium name="ELIXIR-Norway"/>
        </authorList>
    </citation>
    <scope>NUCLEOTIDE SEQUENCE [LARGE SCALE GENOMIC DNA]</scope>
</reference>
<dbReference type="InterPro" id="IPR050401">
    <property type="entry name" value="Cyclic_nucleotide_synthase"/>
</dbReference>
<evidence type="ECO:0000256" key="5">
    <source>
        <dbReference type="ARBA" id="ARBA00023136"/>
    </source>
</evidence>
<dbReference type="Proteomes" id="UP001176941">
    <property type="component" value="Chromosome 7"/>
</dbReference>
<gene>
    <name evidence="8" type="ORF">MRATA1EN1_LOCUS27081</name>
</gene>
<evidence type="ECO:0000256" key="6">
    <source>
        <dbReference type="ARBA" id="ARBA00023239"/>
    </source>
</evidence>
<keyword evidence="3" id="KW-0547">Nucleotide-binding</keyword>
<evidence type="ECO:0000256" key="2">
    <source>
        <dbReference type="ARBA" id="ARBA00022692"/>
    </source>
</evidence>
<dbReference type="InterPro" id="IPR029787">
    <property type="entry name" value="Nucleotide_cyclase"/>
</dbReference>
<protein>
    <recommendedName>
        <fullName evidence="7">Guanylate cyclase domain-containing protein</fullName>
    </recommendedName>
</protein>
<comment type="subcellular location">
    <subcellularLocation>
        <location evidence="1">Membrane</location>
    </subcellularLocation>
</comment>
<evidence type="ECO:0000313" key="9">
    <source>
        <dbReference type="Proteomes" id="UP001176941"/>
    </source>
</evidence>
<dbReference type="PANTHER" id="PTHR11920">
    <property type="entry name" value="GUANYLYL CYCLASE"/>
    <property type="match status" value="1"/>
</dbReference>
<accession>A0ABN8ZWI1</accession>
<dbReference type="EMBL" id="OX459943">
    <property type="protein sequence ID" value="CAI9178119.1"/>
    <property type="molecule type" value="Genomic_DNA"/>
</dbReference>
<dbReference type="SUPFAM" id="SSF55073">
    <property type="entry name" value="Nucleotide cyclase"/>
    <property type="match status" value="1"/>
</dbReference>
<organism evidence="8 9">
    <name type="scientific">Rangifer tarandus platyrhynchus</name>
    <name type="common">Svalbard reindeer</name>
    <dbReference type="NCBI Taxonomy" id="3082113"/>
    <lineage>
        <taxon>Eukaryota</taxon>
        <taxon>Metazoa</taxon>
        <taxon>Chordata</taxon>
        <taxon>Craniata</taxon>
        <taxon>Vertebrata</taxon>
        <taxon>Euteleostomi</taxon>
        <taxon>Mammalia</taxon>
        <taxon>Eutheria</taxon>
        <taxon>Laurasiatheria</taxon>
        <taxon>Artiodactyla</taxon>
        <taxon>Ruminantia</taxon>
        <taxon>Pecora</taxon>
        <taxon>Cervidae</taxon>
        <taxon>Odocoileinae</taxon>
        <taxon>Rangifer</taxon>
    </lineage>
</organism>
<dbReference type="InterPro" id="IPR001054">
    <property type="entry name" value="A/G_cyclase"/>
</dbReference>
<evidence type="ECO:0000256" key="1">
    <source>
        <dbReference type="ARBA" id="ARBA00004370"/>
    </source>
</evidence>
<dbReference type="Pfam" id="PF00211">
    <property type="entry name" value="Guanylate_cyc"/>
    <property type="match status" value="1"/>
</dbReference>